<dbReference type="CDD" id="cd03784">
    <property type="entry name" value="GT1_Gtf-like"/>
    <property type="match status" value="1"/>
</dbReference>
<dbReference type="AlphaFoldDB" id="A0AAD4P3W3"/>
<comment type="caution">
    <text evidence="4">The sequence shown here is derived from an EMBL/GenBank/DDBJ whole genome shotgun (WGS) entry which is preliminary data.</text>
</comment>
<dbReference type="PANTHER" id="PTHR11926:SF1374">
    <property type="entry name" value="UDP-GLYCOSYLTRANSFERASE 76F1-RELATED"/>
    <property type="match status" value="1"/>
</dbReference>
<keyword evidence="5" id="KW-1185">Reference proteome</keyword>
<dbReference type="Gene3D" id="3.40.50.2000">
    <property type="entry name" value="Glycogen Phosphorylase B"/>
    <property type="match status" value="2"/>
</dbReference>
<dbReference type="FunFam" id="3.40.50.2000:FF:000060">
    <property type="entry name" value="Glycosyltransferase"/>
    <property type="match status" value="1"/>
</dbReference>
<name>A0AAD4P3W3_PERFH</name>
<organism evidence="4 5">
    <name type="scientific">Perilla frutescens var. hirtella</name>
    <name type="common">Perilla citriodora</name>
    <name type="synonym">Perilla setoyensis</name>
    <dbReference type="NCBI Taxonomy" id="608512"/>
    <lineage>
        <taxon>Eukaryota</taxon>
        <taxon>Viridiplantae</taxon>
        <taxon>Streptophyta</taxon>
        <taxon>Embryophyta</taxon>
        <taxon>Tracheophyta</taxon>
        <taxon>Spermatophyta</taxon>
        <taxon>Magnoliopsida</taxon>
        <taxon>eudicotyledons</taxon>
        <taxon>Gunneridae</taxon>
        <taxon>Pentapetalae</taxon>
        <taxon>asterids</taxon>
        <taxon>lamiids</taxon>
        <taxon>Lamiales</taxon>
        <taxon>Lamiaceae</taxon>
        <taxon>Nepetoideae</taxon>
        <taxon>Elsholtzieae</taxon>
        <taxon>Perilla</taxon>
    </lineage>
</organism>
<dbReference type="PANTHER" id="PTHR11926">
    <property type="entry name" value="GLUCOSYL/GLUCURONOSYL TRANSFERASES"/>
    <property type="match status" value="1"/>
</dbReference>
<protein>
    <submittedName>
        <fullName evidence="4">UDP-Glycosyltransferase superfamily protein</fullName>
    </submittedName>
</protein>
<reference evidence="4 5" key="1">
    <citation type="journal article" date="2021" name="Nat. Commun.">
        <title>Incipient diploidization of the medicinal plant Perilla within 10,000 years.</title>
        <authorList>
            <person name="Zhang Y."/>
            <person name="Shen Q."/>
            <person name="Leng L."/>
            <person name="Zhang D."/>
            <person name="Chen S."/>
            <person name="Shi Y."/>
            <person name="Ning Z."/>
            <person name="Chen S."/>
        </authorList>
    </citation>
    <scope>NUCLEOTIDE SEQUENCE [LARGE SCALE GENOMIC DNA]</scope>
    <source>
        <strain evidence="5">cv. PC099</strain>
    </source>
</reference>
<dbReference type="Pfam" id="PF00201">
    <property type="entry name" value="UDPGT"/>
    <property type="match status" value="1"/>
</dbReference>
<dbReference type="EMBL" id="SDAM02000267">
    <property type="protein sequence ID" value="KAH6824995.1"/>
    <property type="molecule type" value="Genomic_DNA"/>
</dbReference>
<dbReference type="Proteomes" id="UP001190926">
    <property type="component" value="Unassembled WGS sequence"/>
</dbReference>
<evidence type="ECO:0000313" key="4">
    <source>
        <dbReference type="EMBL" id="KAH6824995.1"/>
    </source>
</evidence>
<evidence type="ECO:0000313" key="5">
    <source>
        <dbReference type="Proteomes" id="UP001190926"/>
    </source>
</evidence>
<evidence type="ECO:0000256" key="1">
    <source>
        <dbReference type="ARBA" id="ARBA00009995"/>
    </source>
</evidence>
<sequence length="464" mass="51822">MDNVTSVPQLQERVGRRLIFFPLPLQGHISPMLQLANILHSKGFSITILHLKLNSPNPANYPHFTFLPIDDDGSFSEINEASKTDLISLLTTLNAKCIDPFKQALVQLLADASGDPAACLISDAIFHFTNDVCKSLNLPRIVLRTGGVCSFLAFAAFPLLLQKGYLPVQDDRLEELVMELPPLRIKDLPVIKTAYPEQLYELVERMVQETKASSGLIWNSFEELEEMAIAKLQQEFEIPIFPIGPFHKHSSSASSSSSSLIAEDHSSISWLDKQEPNSVIYISFGSIAAIDEDEFLEVAWGLANSKHPFLWVVRPGLIHGAEWPEALPEGFLERMNGRGLIVKWAPQLEVLAHPSVGVFWTHNGWNSTLESVCEGVPMICTPCFTDQLVNARYVSHVWNVGLHLENGLSRGKIEMAIKMLMEEREGVKVRARALHYKEMANLCLKPGGSSYDSLNKLVNYISFF</sequence>
<proteinExistence type="inferred from homology"/>
<dbReference type="GO" id="GO:0080043">
    <property type="term" value="F:quercetin 3-O-glucosyltransferase activity"/>
    <property type="evidence" value="ECO:0007669"/>
    <property type="project" value="TreeGrafter"/>
</dbReference>
<accession>A0AAD4P3W3</accession>
<evidence type="ECO:0000256" key="2">
    <source>
        <dbReference type="ARBA" id="ARBA00022676"/>
    </source>
</evidence>
<evidence type="ECO:0000256" key="3">
    <source>
        <dbReference type="ARBA" id="ARBA00022679"/>
    </source>
</evidence>
<dbReference type="GO" id="GO:0080044">
    <property type="term" value="F:quercetin 7-O-glucosyltransferase activity"/>
    <property type="evidence" value="ECO:0007669"/>
    <property type="project" value="TreeGrafter"/>
</dbReference>
<dbReference type="SUPFAM" id="SSF53756">
    <property type="entry name" value="UDP-Glycosyltransferase/glycogen phosphorylase"/>
    <property type="match status" value="1"/>
</dbReference>
<dbReference type="GO" id="GO:0016138">
    <property type="term" value="P:glycoside biosynthetic process"/>
    <property type="evidence" value="ECO:0007669"/>
    <property type="project" value="UniProtKB-ARBA"/>
</dbReference>
<comment type="similarity">
    <text evidence="1">Belongs to the UDP-glycosyltransferase family.</text>
</comment>
<keyword evidence="3" id="KW-0808">Transferase</keyword>
<dbReference type="InterPro" id="IPR002213">
    <property type="entry name" value="UDP_glucos_trans"/>
</dbReference>
<dbReference type="FunFam" id="3.40.50.2000:FF:000120">
    <property type="entry name" value="UDP-glycosyltransferase 76C1"/>
    <property type="match status" value="1"/>
</dbReference>
<gene>
    <name evidence="4" type="ORF">C2S53_000437</name>
</gene>
<keyword evidence="2" id="KW-0328">Glycosyltransferase</keyword>